<dbReference type="InterPro" id="IPR008928">
    <property type="entry name" value="6-hairpin_glycosidase_sf"/>
</dbReference>
<dbReference type="CDD" id="cd02955">
    <property type="entry name" value="SSP411"/>
    <property type="match status" value="1"/>
</dbReference>
<dbReference type="InterPro" id="IPR012341">
    <property type="entry name" value="6hp_glycosidase-like_sf"/>
</dbReference>
<dbReference type="InterPro" id="IPR036249">
    <property type="entry name" value="Thioredoxin-like_sf"/>
</dbReference>
<dbReference type="PANTHER" id="PTHR42899">
    <property type="entry name" value="SPERMATOGENESIS-ASSOCIATED PROTEIN 20"/>
    <property type="match status" value="1"/>
</dbReference>
<organism evidence="2 3">
    <name type="scientific">Aeromicrobium alkaliterrae</name>
    <dbReference type="NCBI Taxonomy" id="302168"/>
    <lineage>
        <taxon>Bacteria</taxon>
        <taxon>Bacillati</taxon>
        <taxon>Actinomycetota</taxon>
        <taxon>Actinomycetes</taxon>
        <taxon>Propionibacteriales</taxon>
        <taxon>Nocardioidaceae</taxon>
        <taxon>Aeromicrobium</taxon>
    </lineage>
</organism>
<accession>A0ABP4W065</accession>
<proteinExistence type="predicted"/>
<keyword evidence="3" id="KW-1185">Reference proteome</keyword>
<dbReference type="InterPro" id="IPR024705">
    <property type="entry name" value="Ssp411"/>
</dbReference>
<dbReference type="SUPFAM" id="SSF52833">
    <property type="entry name" value="Thioredoxin-like"/>
    <property type="match status" value="1"/>
</dbReference>
<dbReference type="Proteomes" id="UP001501057">
    <property type="component" value="Unassembled WGS sequence"/>
</dbReference>
<protein>
    <submittedName>
        <fullName evidence="2">Thioredoxin domain-containing protein</fullName>
    </submittedName>
</protein>
<feature type="domain" description="Spermatogenesis-associated protein 20-like TRX" evidence="1">
    <location>
        <begin position="3"/>
        <end position="163"/>
    </location>
</feature>
<dbReference type="RefSeq" id="WP_344200486.1">
    <property type="nucleotide sequence ID" value="NZ_BAAAME010000004.1"/>
</dbReference>
<dbReference type="PANTHER" id="PTHR42899:SF1">
    <property type="entry name" value="SPERMATOGENESIS-ASSOCIATED PROTEIN 20"/>
    <property type="match status" value="1"/>
</dbReference>
<sequence>MANRLAAAQSPYLLQHADNPVDWWEWGDEAFAVARELDRPVLLSVGYAACHWCHVMAHESFEDAATADFMNAHFINVKVDREERPDVDAVYMRATQAMTGHGGWPMTCVLTPDGEPFFAGTYFPPEPTQGAPAFTQVLQALADAWRERREEVLTVGRDVVAHLQEARDPDGDLLTTEDLDDAVTTLARTYDDEAAGFGAAPKFPPSMVLEFLLRHHDRTGSPGSLDMAAATCEAMARGGLYDQLAGGFARYSVDRHWRVPHFEKMLYDNALLLRVYLHWWRATGAPLAERVARETAAFLLAELRTPEGGFASALDADSADGKGDVHEGTFYVWNPNELMRLLGASDGAWAVGLLGVTGPGTFERGFSTLQLQQDPDDVERWQRIRGTLLAARSERARPARDDKVVASWNGWAVTALVEAGVLLDAPELTAAAVEAAELLVRVHLTDDGLVRTSRGGVASRHAGVLEDHAAVAEAFLAVLGVTGEAIWLERALGLLERVVTDFADPAGGFVDAPGDGLVVAPRDVADNAYPSGASAAATVLVAASAVTGDPRWRAATEQALESASPTARAAPRFAGQALAVAEAMHAGPVEVAVVGAPGERDAMLRAAFALTSPGAVVVGGEPGLDVPLFENRAVRDGLPTAYLCRGFVCQAPTTDPATLPTLT</sequence>
<dbReference type="PIRSF" id="PIRSF006402">
    <property type="entry name" value="UCP006402_thioredoxin"/>
    <property type="match status" value="1"/>
</dbReference>
<evidence type="ECO:0000259" key="1">
    <source>
        <dbReference type="Pfam" id="PF03190"/>
    </source>
</evidence>
<dbReference type="Gene3D" id="1.50.10.10">
    <property type="match status" value="1"/>
</dbReference>
<evidence type="ECO:0000313" key="3">
    <source>
        <dbReference type="Proteomes" id="UP001501057"/>
    </source>
</evidence>
<dbReference type="InterPro" id="IPR004879">
    <property type="entry name" value="Ssp411-like_TRX"/>
</dbReference>
<dbReference type="SUPFAM" id="SSF48208">
    <property type="entry name" value="Six-hairpin glycosidases"/>
    <property type="match status" value="1"/>
</dbReference>
<evidence type="ECO:0000313" key="2">
    <source>
        <dbReference type="EMBL" id="GAA1738685.1"/>
    </source>
</evidence>
<dbReference type="EMBL" id="BAAAME010000004">
    <property type="protein sequence ID" value="GAA1738685.1"/>
    <property type="molecule type" value="Genomic_DNA"/>
</dbReference>
<dbReference type="Pfam" id="PF03190">
    <property type="entry name" value="Thioredox_DsbH"/>
    <property type="match status" value="1"/>
</dbReference>
<reference evidence="3" key="1">
    <citation type="journal article" date="2019" name="Int. J. Syst. Evol. Microbiol.">
        <title>The Global Catalogue of Microorganisms (GCM) 10K type strain sequencing project: providing services to taxonomists for standard genome sequencing and annotation.</title>
        <authorList>
            <consortium name="The Broad Institute Genomics Platform"/>
            <consortium name="The Broad Institute Genome Sequencing Center for Infectious Disease"/>
            <person name="Wu L."/>
            <person name="Ma J."/>
        </authorList>
    </citation>
    <scope>NUCLEOTIDE SEQUENCE [LARGE SCALE GENOMIC DNA]</scope>
    <source>
        <strain evidence="3">JCM 13518</strain>
    </source>
</reference>
<gene>
    <name evidence="2" type="ORF">GCM10009710_18750</name>
</gene>
<dbReference type="Gene3D" id="3.40.30.10">
    <property type="entry name" value="Glutaredoxin"/>
    <property type="match status" value="1"/>
</dbReference>
<comment type="caution">
    <text evidence="2">The sequence shown here is derived from an EMBL/GenBank/DDBJ whole genome shotgun (WGS) entry which is preliminary data.</text>
</comment>
<name>A0ABP4W065_9ACTN</name>